<keyword evidence="1" id="KW-0812">Transmembrane</keyword>
<keyword evidence="1" id="KW-0472">Membrane</keyword>
<sequence length="112" mass="11694">MTEGLMVATFAGGFIFPFMVSMCWGKMVEVWGAIGGWMAAGFIVGTTWALNHYIPLIYQSGHAWIDQAWAAGFGLLAGAAFSGASIAKAMPTVVCSIIGGTIGGFILSLVLK</sequence>
<evidence type="ECO:0000313" key="2">
    <source>
        <dbReference type="EMBL" id="EIW19424.1"/>
    </source>
</evidence>
<keyword evidence="3" id="KW-1185">Reference proteome</keyword>
<dbReference type="PATRIC" id="fig|1149862.3.peg.1388"/>
<keyword evidence="1" id="KW-1133">Transmembrane helix</keyword>
<feature type="transmembrane region" description="Helical" evidence="1">
    <location>
        <begin position="62"/>
        <end position="81"/>
    </location>
</feature>
<evidence type="ECO:0000313" key="3">
    <source>
        <dbReference type="Proteomes" id="UP000004324"/>
    </source>
</evidence>
<reference evidence="2 3" key="1">
    <citation type="journal article" date="2012" name="J. Bacteriol.">
        <title>Draft Genome Sequences for Two Metal-Reducing Pelosinus fermentans Strains Isolated from a Cr(VI)-Contaminated Site and for Type Strain R7.</title>
        <authorList>
            <person name="Brown S.D."/>
            <person name="Podar M."/>
            <person name="Klingeman D.M."/>
            <person name="Johnson C.M."/>
            <person name="Yang Z.K."/>
            <person name="Utturkar S.M."/>
            <person name="Land M.L."/>
            <person name="Mosher J.J."/>
            <person name="Hurt R.A.Jr."/>
            <person name="Phelps T.J."/>
            <person name="Palumbo A.V."/>
            <person name="Arkin A.P."/>
            <person name="Hazen T.C."/>
            <person name="Elias D.A."/>
        </authorList>
    </citation>
    <scope>NUCLEOTIDE SEQUENCE [LARGE SCALE GENOMIC DNA]</scope>
    <source>
        <strain evidence="2 3">B4</strain>
    </source>
</reference>
<feature type="transmembrane region" description="Helical" evidence="1">
    <location>
        <begin position="6"/>
        <end position="24"/>
    </location>
</feature>
<gene>
    <name evidence="2" type="ORF">FB4_2838</name>
</gene>
<dbReference type="InterPro" id="IPR054200">
    <property type="entry name" value="DUF6905"/>
</dbReference>
<dbReference type="Pfam" id="PF21846">
    <property type="entry name" value="DUF6905"/>
    <property type="match status" value="1"/>
</dbReference>
<dbReference type="OrthoDB" id="1028168at2"/>
<dbReference type="EMBL" id="AKVJ01000020">
    <property type="protein sequence ID" value="EIW19424.1"/>
    <property type="molecule type" value="Genomic_DNA"/>
</dbReference>
<accession>I9LG14</accession>
<dbReference type="Proteomes" id="UP000004324">
    <property type="component" value="Unassembled WGS sequence"/>
</dbReference>
<protein>
    <submittedName>
        <fullName evidence="2">Uncharacterized protein</fullName>
    </submittedName>
</protein>
<comment type="caution">
    <text evidence="2">The sequence shown here is derived from an EMBL/GenBank/DDBJ whole genome shotgun (WGS) entry which is preliminary data.</text>
</comment>
<organism evidence="2 3">
    <name type="scientific">Pelosinus fermentans B4</name>
    <dbReference type="NCBI Taxonomy" id="1149862"/>
    <lineage>
        <taxon>Bacteria</taxon>
        <taxon>Bacillati</taxon>
        <taxon>Bacillota</taxon>
        <taxon>Negativicutes</taxon>
        <taxon>Selenomonadales</taxon>
        <taxon>Sporomusaceae</taxon>
        <taxon>Pelosinus</taxon>
    </lineage>
</organism>
<dbReference type="RefSeq" id="WP_007932594.1">
    <property type="nucleotide sequence ID" value="NZ_AKVJ01000020.1"/>
</dbReference>
<feature type="transmembrane region" description="Helical" evidence="1">
    <location>
        <begin position="93"/>
        <end position="111"/>
    </location>
</feature>
<name>I9LG14_9FIRM</name>
<dbReference type="AlphaFoldDB" id="I9LG14"/>
<proteinExistence type="predicted"/>
<feature type="transmembrane region" description="Helical" evidence="1">
    <location>
        <begin position="31"/>
        <end position="50"/>
    </location>
</feature>
<evidence type="ECO:0000256" key="1">
    <source>
        <dbReference type="SAM" id="Phobius"/>
    </source>
</evidence>